<protein>
    <submittedName>
        <fullName evidence="1">Unannotated protein</fullName>
    </submittedName>
</protein>
<proteinExistence type="predicted"/>
<dbReference type="AlphaFoldDB" id="A0A6J6XXC9"/>
<evidence type="ECO:0000313" key="1">
    <source>
        <dbReference type="EMBL" id="CAB4799836.1"/>
    </source>
</evidence>
<sequence length="43" mass="4405">MDVRELAADLAAHLDTVAVGNAHIEYGHIGLRCTNSSQGLGGA</sequence>
<name>A0A6J6XXC9_9ZZZZ</name>
<accession>A0A6J6XXC9</accession>
<reference evidence="1" key="1">
    <citation type="submission" date="2020-05" db="EMBL/GenBank/DDBJ databases">
        <authorList>
            <person name="Chiriac C."/>
            <person name="Salcher M."/>
            <person name="Ghai R."/>
            <person name="Kavagutti S V."/>
        </authorList>
    </citation>
    <scope>NUCLEOTIDE SEQUENCE</scope>
</reference>
<gene>
    <name evidence="1" type="ORF">UFOPK2992_00959</name>
</gene>
<dbReference type="EMBL" id="CAFAAI010000155">
    <property type="protein sequence ID" value="CAB4799836.1"/>
    <property type="molecule type" value="Genomic_DNA"/>
</dbReference>
<organism evidence="1">
    <name type="scientific">freshwater metagenome</name>
    <dbReference type="NCBI Taxonomy" id="449393"/>
    <lineage>
        <taxon>unclassified sequences</taxon>
        <taxon>metagenomes</taxon>
        <taxon>ecological metagenomes</taxon>
    </lineage>
</organism>